<name>A0A2V4NMW4_9ACTN</name>
<comment type="caution">
    <text evidence="2">The sequence shown here is derived from an EMBL/GenBank/DDBJ whole genome shotgun (WGS) entry which is preliminary data.</text>
</comment>
<sequence length="132" mass="13799">MGDHHQRLGGIGYQLLELAQHRHRLAHLAQPGRPARGAPLGAAGALGRLLQPPGGVGPGRGQQLGHRRHLAVLVVAEPAGQRLGQGGRLPGLGQHVRHGAGLGDRVPGGLDQAQRIHRRGVLSPGRPRWTAG</sequence>
<feature type="region of interest" description="Disordered" evidence="1">
    <location>
        <begin position="31"/>
        <end position="64"/>
    </location>
</feature>
<evidence type="ECO:0000313" key="3">
    <source>
        <dbReference type="Proteomes" id="UP000248039"/>
    </source>
</evidence>
<keyword evidence="3" id="KW-1185">Reference proteome</keyword>
<evidence type="ECO:0000313" key="2">
    <source>
        <dbReference type="EMBL" id="PYC77041.1"/>
    </source>
</evidence>
<feature type="region of interest" description="Disordered" evidence="1">
    <location>
        <begin position="83"/>
        <end position="132"/>
    </location>
</feature>
<feature type="compositionally biased region" description="Low complexity" evidence="1">
    <location>
        <begin position="31"/>
        <end position="53"/>
    </location>
</feature>
<accession>A0A2V4NMW4</accession>
<protein>
    <submittedName>
        <fullName evidence="2">Uncharacterized protein</fullName>
    </submittedName>
</protein>
<dbReference type="AlphaFoldDB" id="A0A2V4NMW4"/>
<dbReference type="EMBL" id="PYBW01000074">
    <property type="protein sequence ID" value="PYC77041.1"/>
    <property type="molecule type" value="Genomic_DNA"/>
</dbReference>
<organism evidence="2 3">
    <name type="scientific">Streptomyces tateyamensis</name>
    <dbReference type="NCBI Taxonomy" id="565073"/>
    <lineage>
        <taxon>Bacteria</taxon>
        <taxon>Bacillati</taxon>
        <taxon>Actinomycetota</taxon>
        <taxon>Actinomycetes</taxon>
        <taxon>Kitasatosporales</taxon>
        <taxon>Streptomycetaceae</taxon>
        <taxon>Streptomyces</taxon>
    </lineage>
</organism>
<dbReference type="Proteomes" id="UP000248039">
    <property type="component" value="Unassembled WGS sequence"/>
</dbReference>
<reference evidence="2 3" key="1">
    <citation type="submission" date="2018-03" db="EMBL/GenBank/DDBJ databases">
        <title>Bioinformatic expansion and discovery of thiopeptide antibiotics.</title>
        <authorList>
            <person name="Schwalen C.J."/>
            <person name="Hudson G.A."/>
            <person name="Mitchell D.A."/>
        </authorList>
    </citation>
    <scope>NUCLEOTIDE SEQUENCE [LARGE SCALE GENOMIC DNA]</scope>
    <source>
        <strain evidence="2 3">ATCC 21389</strain>
    </source>
</reference>
<proteinExistence type="predicted"/>
<evidence type="ECO:0000256" key="1">
    <source>
        <dbReference type="SAM" id="MobiDB-lite"/>
    </source>
</evidence>
<gene>
    <name evidence="2" type="ORF">C7C46_20090</name>
</gene>